<dbReference type="EMBL" id="ASGP02000003">
    <property type="protein sequence ID" value="KAH9517942.1"/>
    <property type="molecule type" value="Genomic_DNA"/>
</dbReference>
<keyword evidence="4" id="KW-1185">Reference proteome</keyword>
<feature type="compositionally biased region" description="Low complexity" evidence="1">
    <location>
        <begin position="17"/>
        <end position="44"/>
    </location>
</feature>
<dbReference type="InterPro" id="IPR002509">
    <property type="entry name" value="NODB_dom"/>
</dbReference>
<evidence type="ECO:0000256" key="1">
    <source>
        <dbReference type="SAM" id="MobiDB-lite"/>
    </source>
</evidence>
<dbReference type="GO" id="GO:0016810">
    <property type="term" value="F:hydrolase activity, acting on carbon-nitrogen (but not peptide) bonds"/>
    <property type="evidence" value="ECO:0007669"/>
    <property type="project" value="InterPro"/>
</dbReference>
<dbReference type="InterPro" id="IPR052740">
    <property type="entry name" value="CE4"/>
</dbReference>
<comment type="caution">
    <text evidence="3">The sequence shown here is derived from an EMBL/GenBank/DDBJ whole genome shotgun (WGS) entry which is preliminary data.</text>
</comment>
<feature type="region of interest" description="Disordered" evidence="1">
    <location>
        <begin position="220"/>
        <end position="244"/>
    </location>
</feature>
<dbReference type="PANTHER" id="PTHR45985">
    <property type="match status" value="1"/>
</dbReference>
<dbReference type="GO" id="GO:0005975">
    <property type="term" value="P:carbohydrate metabolic process"/>
    <property type="evidence" value="ECO:0007669"/>
    <property type="project" value="InterPro"/>
</dbReference>
<feature type="region of interest" description="Disordered" evidence="1">
    <location>
        <begin position="386"/>
        <end position="405"/>
    </location>
</feature>
<organism evidence="3 4">
    <name type="scientific">Dermatophagoides farinae</name>
    <name type="common">American house dust mite</name>
    <dbReference type="NCBI Taxonomy" id="6954"/>
    <lineage>
        <taxon>Eukaryota</taxon>
        <taxon>Metazoa</taxon>
        <taxon>Ecdysozoa</taxon>
        <taxon>Arthropoda</taxon>
        <taxon>Chelicerata</taxon>
        <taxon>Arachnida</taxon>
        <taxon>Acari</taxon>
        <taxon>Acariformes</taxon>
        <taxon>Sarcoptiformes</taxon>
        <taxon>Astigmata</taxon>
        <taxon>Psoroptidia</taxon>
        <taxon>Analgoidea</taxon>
        <taxon>Pyroglyphidae</taxon>
        <taxon>Dermatophagoidinae</taxon>
        <taxon>Dermatophagoides</taxon>
    </lineage>
</organism>
<feature type="region of interest" description="Disordered" evidence="1">
    <location>
        <begin position="17"/>
        <end position="47"/>
    </location>
</feature>
<dbReference type="Pfam" id="PF01522">
    <property type="entry name" value="Polysacc_deac_1"/>
    <property type="match status" value="1"/>
</dbReference>
<dbReference type="PANTHER" id="PTHR45985:SF12">
    <property type="entry name" value="CHITIN DEACETYLASE-LIKE 5, ISOFORM B"/>
    <property type="match status" value="1"/>
</dbReference>
<evidence type="ECO:0000313" key="3">
    <source>
        <dbReference type="EMBL" id="KAH9517942.1"/>
    </source>
</evidence>
<evidence type="ECO:0000259" key="2">
    <source>
        <dbReference type="Pfam" id="PF01522"/>
    </source>
</evidence>
<dbReference type="InterPro" id="IPR011330">
    <property type="entry name" value="Glyco_hydro/deAcase_b/a-brl"/>
</dbReference>
<dbReference type="Proteomes" id="UP000790347">
    <property type="component" value="Unassembled WGS sequence"/>
</dbReference>
<feature type="region of interest" description="Disordered" evidence="1">
    <location>
        <begin position="154"/>
        <end position="200"/>
    </location>
</feature>
<feature type="compositionally biased region" description="Low complexity" evidence="1">
    <location>
        <begin position="100"/>
        <end position="122"/>
    </location>
</feature>
<feature type="compositionally biased region" description="Polar residues" evidence="1">
    <location>
        <begin position="87"/>
        <end position="99"/>
    </location>
</feature>
<feature type="region of interest" description="Disordered" evidence="1">
    <location>
        <begin position="87"/>
        <end position="123"/>
    </location>
</feature>
<gene>
    <name evidence="3" type="primary">Cda5_5</name>
    <name evidence="3" type="ORF">DERF_008556</name>
</gene>
<feature type="compositionally biased region" description="Low complexity" evidence="1">
    <location>
        <begin position="171"/>
        <end position="190"/>
    </location>
</feature>
<feature type="compositionally biased region" description="Low complexity" evidence="1">
    <location>
        <begin position="225"/>
        <end position="238"/>
    </location>
</feature>
<sequence>MGKTSNELFSIRNNLSVNHVNNNNNNQFTTTPPSSSHNNNNDSPIFNQHQHTTRYLLEKQPGLSVHHHHHHPLNEQDIIQDSFNKLIKQQQQKNSGRKQSLSSIGNNASNNNNNHQLFNLGGKHSQHLHNPILLHSKDNYLDITNAEALSDDGNKFKYQTSHNKNNHHLSAHNSHNNPHQSSTSTQQQQQHRSRIENDFDSLEPGAILVYNKTKLIVIPESQNQTNHGKNSSTNNNNDGNGGRQVLLPDYILAQSILDNNNNNKPRQLITRTDKESAYVYNSNILPNKTSSSSLDHGSLKERPFNSNKVIDDHHVDDIDIMVQIPNPDIVLNDFQRISTNRNDSDVQKRSKIPEYRQVTTRLNSTTNSLIQPVTTTTATRLSHARHLGSHHRSGGGGGNKSTSTMNSTRIAKNLQMPSRPVPVFKTPEPFSNAIKCSEHLCKLPDCFCGGTEIPGGLSVKDVPQLVLISFDDAVNDINWHIYEELLNSGRSNPNGCPIKATFYVSHEWTDYSQVQTLYSRGHEIASHSITHSFGESYTRQQWHKEINGQREILQLYGGVNKADIRGMRAPFLQGGGNKQFEMLHEENFTYDSSMPVFENSPPFWPYTLDYAINHECMIAPCPTKSFPGLWEIGLVMWQDLRGGRCSMGDACSNPSDENGVYELIMKNFKRHYNSNRAPFGLYYHSAWFNSEHHRTGFIRVIDDLLTYYKDVYFVTKWELIQWIRNPTPLKELYRVNLFGCARDPHRPPPCLHPNICNVGSNSGARFLKTCQPCPKRYPWLDDNGQ</sequence>
<accession>A0A922I2K6</accession>
<feature type="domain" description="NodB homology" evidence="2">
    <location>
        <begin position="464"/>
        <end position="572"/>
    </location>
</feature>
<name>A0A922I2K6_DERFA</name>
<protein>
    <submittedName>
        <fullName evidence="3">Chitin binding</fullName>
    </submittedName>
</protein>
<evidence type="ECO:0000313" key="4">
    <source>
        <dbReference type="Proteomes" id="UP000790347"/>
    </source>
</evidence>
<dbReference type="CDD" id="cd10975">
    <property type="entry name" value="CE4_CDA_like_2"/>
    <property type="match status" value="1"/>
</dbReference>
<reference evidence="3" key="2">
    <citation type="journal article" date="2022" name="Res Sq">
        <title>Comparative Genomics Reveals Insights into the Divergent Evolution of Astigmatic Mites and Household Pest Adaptations.</title>
        <authorList>
            <person name="Xiong Q."/>
            <person name="Wan A.T.-Y."/>
            <person name="Liu X.-Y."/>
            <person name="Fung C.S.-H."/>
            <person name="Xiao X."/>
            <person name="Malainual N."/>
            <person name="Hou J."/>
            <person name="Wang L."/>
            <person name="Wang M."/>
            <person name="Yang K."/>
            <person name="Cui Y."/>
            <person name="Leung E."/>
            <person name="Nong W."/>
            <person name="Shin S.-K."/>
            <person name="Au S."/>
            <person name="Jeong K.Y."/>
            <person name="Chew F.T."/>
            <person name="Hui J."/>
            <person name="Leung T.F."/>
            <person name="Tungtrongchitr A."/>
            <person name="Zhong N."/>
            <person name="Liu Z."/>
            <person name="Tsui S."/>
        </authorList>
    </citation>
    <scope>NUCLEOTIDE SEQUENCE</scope>
    <source>
        <strain evidence="3">Derf</strain>
        <tissue evidence="3">Whole organism</tissue>
    </source>
</reference>
<dbReference type="AlphaFoldDB" id="A0A922I2K6"/>
<proteinExistence type="predicted"/>
<dbReference type="SUPFAM" id="SSF88713">
    <property type="entry name" value="Glycoside hydrolase/deacetylase"/>
    <property type="match status" value="1"/>
</dbReference>
<reference evidence="3" key="1">
    <citation type="submission" date="2013-05" db="EMBL/GenBank/DDBJ databases">
        <authorList>
            <person name="Yim A.K.Y."/>
            <person name="Chan T.F."/>
            <person name="Ji K.M."/>
            <person name="Liu X.Y."/>
            <person name="Zhou J.W."/>
            <person name="Li R.Q."/>
            <person name="Yang K.Y."/>
            <person name="Li J."/>
            <person name="Li M."/>
            <person name="Law P.T.W."/>
            <person name="Wu Y.L."/>
            <person name="Cai Z.L."/>
            <person name="Qin H."/>
            <person name="Bao Y."/>
            <person name="Leung R.K.K."/>
            <person name="Ng P.K.S."/>
            <person name="Zou J."/>
            <person name="Zhong X.J."/>
            <person name="Ran P.X."/>
            <person name="Zhong N.S."/>
            <person name="Liu Z.G."/>
            <person name="Tsui S.K.W."/>
        </authorList>
    </citation>
    <scope>NUCLEOTIDE SEQUENCE</scope>
    <source>
        <strain evidence="3">Derf</strain>
        <tissue evidence="3">Whole organism</tissue>
    </source>
</reference>
<dbReference type="Gene3D" id="3.20.20.370">
    <property type="entry name" value="Glycoside hydrolase/deacetylase"/>
    <property type="match status" value="1"/>
</dbReference>